<comment type="caution">
    <text evidence="1">The sequence shown here is derived from an EMBL/GenBank/DDBJ whole genome shotgun (WGS) entry which is preliminary data.</text>
</comment>
<keyword evidence="2" id="KW-1185">Reference proteome</keyword>
<protein>
    <submittedName>
        <fullName evidence="1">Phage tail assembly protein</fullName>
    </submittedName>
</protein>
<dbReference type="InterPro" id="IPR019289">
    <property type="entry name" value="Phage_tail_E/E"/>
</dbReference>
<organism evidence="1 2">
    <name type="scientific">Azospirillum doebereinerae</name>
    <dbReference type="NCBI Taxonomy" id="92933"/>
    <lineage>
        <taxon>Bacteria</taxon>
        <taxon>Pseudomonadati</taxon>
        <taxon>Pseudomonadota</taxon>
        <taxon>Alphaproteobacteria</taxon>
        <taxon>Rhodospirillales</taxon>
        <taxon>Azospirillaceae</taxon>
        <taxon>Azospirillum</taxon>
    </lineage>
</organism>
<dbReference type="Proteomes" id="UP000280346">
    <property type="component" value="Unassembled WGS sequence"/>
</dbReference>
<gene>
    <name evidence="1" type="ORF">EJ913_03380</name>
</gene>
<name>A0A3S1CIX7_9PROT</name>
<dbReference type="EMBL" id="RZIJ01000002">
    <property type="protein sequence ID" value="RUQ74925.1"/>
    <property type="molecule type" value="Genomic_DNA"/>
</dbReference>
<evidence type="ECO:0000313" key="1">
    <source>
        <dbReference type="EMBL" id="RUQ74925.1"/>
    </source>
</evidence>
<accession>A0A3S1CIX7</accession>
<reference evidence="1 2" key="1">
    <citation type="submission" date="2018-12" db="EMBL/GenBank/DDBJ databases">
        <authorList>
            <person name="Yang Y."/>
        </authorList>
    </citation>
    <scope>NUCLEOTIDE SEQUENCE [LARGE SCALE GENOMIC DNA]</scope>
    <source>
        <strain evidence="1 2">GSF71</strain>
    </source>
</reference>
<dbReference type="OrthoDB" id="7306484at2"/>
<dbReference type="Pfam" id="PF10109">
    <property type="entry name" value="Phage_TAC_7"/>
    <property type="match status" value="1"/>
</dbReference>
<dbReference type="RefSeq" id="WP_126994803.1">
    <property type="nucleotide sequence ID" value="NZ_CP173190.1"/>
</dbReference>
<dbReference type="AlphaFoldDB" id="A0A3S1CIX7"/>
<proteinExistence type="predicted"/>
<sequence length="91" mass="9701">MDNAQIIGPRRLALAAPFTVNGLEVSELTLRRPKVADLRRMDAVKGGDLAKTLWMIGQLAGLSPQEVDEIDAGDLEAIAEVVAGFTGKGRD</sequence>
<evidence type="ECO:0000313" key="2">
    <source>
        <dbReference type="Proteomes" id="UP000280346"/>
    </source>
</evidence>